<organism evidence="5 6">
    <name type="scientific">Mycena citricolor</name>
    <dbReference type="NCBI Taxonomy" id="2018698"/>
    <lineage>
        <taxon>Eukaryota</taxon>
        <taxon>Fungi</taxon>
        <taxon>Dikarya</taxon>
        <taxon>Basidiomycota</taxon>
        <taxon>Agaricomycotina</taxon>
        <taxon>Agaricomycetes</taxon>
        <taxon>Agaricomycetidae</taxon>
        <taxon>Agaricales</taxon>
        <taxon>Marasmiineae</taxon>
        <taxon>Mycenaceae</taxon>
        <taxon>Mycena</taxon>
    </lineage>
</organism>
<dbReference type="SUPFAM" id="SSF51735">
    <property type="entry name" value="NAD(P)-binding Rossmann-fold domains"/>
    <property type="match status" value="1"/>
</dbReference>
<dbReference type="CDD" id="cd05251">
    <property type="entry name" value="NmrA_like_SDR_a"/>
    <property type="match status" value="1"/>
</dbReference>
<comment type="similarity">
    <text evidence="1">Belongs to the NmrA-type oxidoreductase family.</text>
</comment>
<evidence type="ECO:0000256" key="3">
    <source>
        <dbReference type="SAM" id="MobiDB-lite"/>
    </source>
</evidence>
<keyword evidence="2" id="KW-0521">NADP</keyword>
<gene>
    <name evidence="5" type="ORF">MYCIT1_LOCUS10689</name>
</gene>
<dbReference type="InterPro" id="IPR051164">
    <property type="entry name" value="NmrA-like_oxidored"/>
</dbReference>
<feature type="domain" description="NmrA-like" evidence="4">
    <location>
        <begin position="5"/>
        <end position="260"/>
    </location>
</feature>
<dbReference type="Pfam" id="PF05368">
    <property type="entry name" value="NmrA"/>
    <property type="match status" value="1"/>
</dbReference>
<sequence length="346" mass="37476">MSDAKKIIFIVGGTGAQGLAVIDALLAPDAEGNASPYTVRVLTRSTTGDRAKQLAAKGVEFDQAAIVKGLDGAYGAYINTDGFTVGEVREVHAGMSIFEAAKATPGLKHYVWSSVMYGSKAGGFKPEYRSGHLNGKGLVAEWVSTHASDASPQGLAWSIVTAGPYTDMLPSGLLEPLNVRKDGTVVFAAPLGDGIMPLVSLKDIGWWARYTFDHRTETSGRDLDIVSENITWDDLVKTFTKVTGKPAVYVPQTIDEWFGNFHIGLSDAKIGTGSLTVKENFAGFWAVFRDRKVVKDVQWCKSVHPGTQSVEQWMRENNYQGKGPTSLKGVEDTGRWPVNEDVTSRL</sequence>
<evidence type="ECO:0000313" key="5">
    <source>
        <dbReference type="EMBL" id="CAK5267833.1"/>
    </source>
</evidence>
<feature type="region of interest" description="Disordered" evidence="3">
    <location>
        <begin position="321"/>
        <end position="346"/>
    </location>
</feature>
<dbReference type="InterPro" id="IPR036291">
    <property type="entry name" value="NAD(P)-bd_dom_sf"/>
</dbReference>
<evidence type="ECO:0000256" key="1">
    <source>
        <dbReference type="ARBA" id="ARBA00006328"/>
    </source>
</evidence>
<evidence type="ECO:0000259" key="4">
    <source>
        <dbReference type="Pfam" id="PF05368"/>
    </source>
</evidence>
<proteinExistence type="inferred from homology"/>
<dbReference type="PANTHER" id="PTHR42748:SF14">
    <property type="entry name" value="SNOAL-LIKE DOMAIN-CONTAINING PROTEIN"/>
    <property type="match status" value="1"/>
</dbReference>
<accession>A0AAD2Q258</accession>
<keyword evidence="6" id="KW-1185">Reference proteome</keyword>
<dbReference type="AlphaFoldDB" id="A0AAD2Q258"/>
<dbReference type="GO" id="GO:0005634">
    <property type="term" value="C:nucleus"/>
    <property type="evidence" value="ECO:0007669"/>
    <property type="project" value="TreeGrafter"/>
</dbReference>
<reference evidence="5" key="1">
    <citation type="submission" date="2023-11" db="EMBL/GenBank/DDBJ databases">
        <authorList>
            <person name="De Vega J J."/>
            <person name="De Vega J J."/>
        </authorList>
    </citation>
    <scope>NUCLEOTIDE SEQUENCE</scope>
</reference>
<evidence type="ECO:0000313" key="6">
    <source>
        <dbReference type="Proteomes" id="UP001295794"/>
    </source>
</evidence>
<dbReference type="EMBL" id="CAVNYO010000136">
    <property type="protein sequence ID" value="CAK5267833.1"/>
    <property type="molecule type" value="Genomic_DNA"/>
</dbReference>
<dbReference type="Proteomes" id="UP001295794">
    <property type="component" value="Unassembled WGS sequence"/>
</dbReference>
<dbReference type="Gene3D" id="3.40.50.720">
    <property type="entry name" value="NAD(P)-binding Rossmann-like Domain"/>
    <property type="match status" value="1"/>
</dbReference>
<dbReference type="PANTHER" id="PTHR42748">
    <property type="entry name" value="NITROGEN METABOLITE REPRESSION PROTEIN NMRA FAMILY MEMBER"/>
    <property type="match status" value="1"/>
</dbReference>
<name>A0AAD2Q258_9AGAR</name>
<comment type="caution">
    <text evidence="5">The sequence shown here is derived from an EMBL/GenBank/DDBJ whole genome shotgun (WGS) entry which is preliminary data.</text>
</comment>
<dbReference type="InterPro" id="IPR008030">
    <property type="entry name" value="NmrA-like"/>
</dbReference>
<protein>
    <recommendedName>
        <fullName evidence="4">NmrA-like domain-containing protein</fullName>
    </recommendedName>
</protein>
<dbReference type="Gene3D" id="3.90.25.10">
    <property type="entry name" value="UDP-galactose 4-epimerase, domain 1"/>
    <property type="match status" value="1"/>
</dbReference>
<evidence type="ECO:0000256" key="2">
    <source>
        <dbReference type="ARBA" id="ARBA00022857"/>
    </source>
</evidence>